<comment type="caution">
    <text evidence="2">The sequence shown here is derived from an EMBL/GenBank/DDBJ whole genome shotgun (WGS) entry which is preliminary data.</text>
</comment>
<organism evidence="2 3">
    <name type="scientific">Phytohabitans maris</name>
    <dbReference type="NCBI Taxonomy" id="3071409"/>
    <lineage>
        <taxon>Bacteria</taxon>
        <taxon>Bacillati</taxon>
        <taxon>Actinomycetota</taxon>
        <taxon>Actinomycetes</taxon>
        <taxon>Micromonosporales</taxon>
        <taxon>Micromonosporaceae</taxon>
    </lineage>
</organism>
<dbReference type="RefSeq" id="WP_308710454.1">
    <property type="nucleotide sequence ID" value="NZ_JAVHUY010000001.1"/>
</dbReference>
<evidence type="ECO:0000256" key="1">
    <source>
        <dbReference type="SAM" id="Phobius"/>
    </source>
</evidence>
<sequence>MVIRHRRHPSQTLELIALSAAAPSMFAIGVLPIALVAALVVADPMQLHLATNAAAHLHPWEYAMKVWEYSMKLLSHLHPW</sequence>
<keyword evidence="1" id="KW-0472">Membrane</keyword>
<dbReference type="Proteomes" id="UP001230908">
    <property type="component" value="Unassembled WGS sequence"/>
</dbReference>
<reference evidence="2 3" key="1">
    <citation type="submission" date="2023-08" db="EMBL/GenBank/DDBJ databases">
        <title>Phytohabitans sansha sp. nov., isolated from marine sediment.</title>
        <authorList>
            <person name="Zhao Y."/>
            <person name="Yi K."/>
        </authorList>
    </citation>
    <scope>NUCLEOTIDE SEQUENCE [LARGE SCALE GENOMIC DNA]</scope>
    <source>
        <strain evidence="2 3">ZYX-F-186</strain>
    </source>
</reference>
<gene>
    <name evidence="2" type="ORF">RB614_01455</name>
</gene>
<name>A0ABU0ZA21_9ACTN</name>
<keyword evidence="3" id="KW-1185">Reference proteome</keyword>
<evidence type="ECO:0000313" key="2">
    <source>
        <dbReference type="EMBL" id="MDQ7903185.1"/>
    </source>
</evidence>
<evidence type="ECO:0000313" key="3">
    <source>
        <dbReference type="Proteomes" id="UP001230908"/>
    </source>
</evidence>
<dbReference type="EMBL" id="JAVHUY010000001">
    <property type="protein sequence ID" value="MDQ7903185.1"/>
    <property type="molecule type" value="Genomic_DNA"/>
</dbReference>
<protein>
    <submittedName>
        <fullName evidence="2">Uncharacterized protein</fullName>
    </submittedName>
</protein>
<feature type="transmembrane region" description="Helical" evidence="1">
    <location>
        <begin position="12"/>
        <end position="42"/>
    </location>
</feature>
<keyword evidence="1" id="KW-1133">Transmembrane helix</keyword>
<proteinExistence type="predicted"/>
<keyword evidence="1" id="KW-0812">Transmembrane</keyword>
<accession>A0ABU0ZA21</accession>